<keyword evidence="7" id="KW-0010">Activator</keyword>
<accession>A0ABS7KUL3</accession>
<evidence type="ECO:0000256" key="2">
    <source>
        <dbReference type="ARBA" id="ARBA00018672"/>
    </source>
</evidence>
<dbReference type="Pfam" id="PF00072">
    <property type="entry name" value="Response_reg"/>
    <property type="match status" value="1"/>
</dbReference>
<dbReference type="PANTHER" id="PTHR48111:SF49">
    <property type="entry name" value="HEME RESPONSE REGULATOR HSSR"/>
    <property type="match status" value="1"/>
</dbReference>
<evidence type="ECO:0000256" key="3">
    <source>
        <dbReference type="ARBA" id="ARBA00022490"/>
    </source>
</evidence>
<evidence type="ECO:0000256" key="10">
    <source>
        <dbReference type="ARBA" id="ARBA00037471"/>
    </source>
</evidence>
<dbReference type="Gene3D" id="1.10.10.10">
    <property type="entry name" value="Winged helix-like DNA-binding domain superfamily/Winged helix DNA-binding domain"/>
    <property type="match status" value="1"/>
</dbReference>
<evidence type="ECO:0000256" key="8">
    <source>
        <dbReference type="ARBA" id="ARBA00023163"/>
    </source>
</evidence>
<evidence type="ECO:0000256" key="4">
    <source>
        <dbReference type="ARBA" id="ARBA00023015"/>
    </source>
</evidence>
<dbReference type="Gene3D" id="3.40.50.2300">
    <property type="match status" value="1"/>
</dbReference>
<dbReference type="InterPro" id="IPR036388">
    <property type="entry name" value="WH-like_DNA-bd_sf"/>
</dbReference>
<proteinExistence type="predicted"/>
<keyword evidence="8" id="KW-0804">Transcription</keyword>
<keyword evidence="4" id="KW-0805">Transcription regulation</keyword>
<reference evidence="16 17" key="1">
    <citation type="journal article" date="2021" name="Cell Host Microbe">
        <title>in vivo commensal control of Clostridioides difficile virulence.</title>
        <authorList>
            <person name="Girinathan B.P."/>
            <person name="Dibenedetto N."/>
            <person name="Worley J.N."/>
            <person name="Peltier J."/>
            <person name="Arrieta-Ortiz M.L."/>
            <person name="Rupa Christinal Immanuel S."/>
            <person name="Lavin R."/>
            <person name="Delaney M.L."/>
            <person name="Cummins C."/>
            <person name="Hoffmann M."/>
            <person name="Luo Y."/>
            <person name="Gonzalez-Escalona N."/>
            <person name="Allard M."/>
            <person name="Onderdonk A.B."/>
            <person name="Gerber G.K."/>
            <person name="Sonenshein A.L."/>
            <person name="Baliga N."/>
            <person name="Dupuy B."/>
            <person name="Bry L."/>
        </authorList>
    </citation>
    <scope>NUCLEOTIDE SEQUENCE [LARGE SCALE GENOMIC DNA]</scope>
    <source>
        <strain evidence="16 17">DSM 599</strain>
    </source>
</reference>
<evidence type="ECO:0000313" key="16">
    <source>
        <dbReference type="EMBL" id="MBY0754414.1"/>
    </source>
</evidence>
<dbReference type="EMBL" id="JAIKTU010000002">
    <property type="protein sequence ID" value="MBY0754414.1"/>
    <property type="molecule type" value="Genomic_DNA"/>
</dbReference>
<dbReference type="PROSITE" id="PS50110">
    <property type="entry name" value="RESPONSE_REGULATORY"/>
    <property type="match status" value="1"/>
</dbReference>
<feature type="DNA-binding region" description="OmpR/PhoB-type" evidence="13">
    <location>
        <begin position="124"/>
        <end position="222"/>
    </location>
</feature>
<evidence type="ECO:0000256" key="6">
    <source>
        <dbReference type="ARBA" id="ARBA00023125"/>
    </source>
</evidence>
<protein>
    <recommendedName>
        <fullName evidence="11">Heme response regulator HssR</fullName>
    </recommendedName>
    <alternativeName>
        <fullName evidence="2">Stage 0 sporulation protein A homolog</fullName>
    </alternativeName>
</protein>
<dbReference type="SMART" id="SM00862">
    <property type="entry name" value="Trans_reg_C"/>
    <property type="match status" value="1"/>
</dbReference>
<keyword evidence="5" id="KW-0843">Virulence</keyword>
<organism evidence="16 17">
    <name type="scientific">Clostridium sardiniense</name>
    <name type="common">Clostridium absonum</name>
    <dbReference type="NCBI Taxonomy" id="29369"/>
    <lineage>
        <taxon>Bacteria</taxon>
        <taxon>Bacillati</taxon>
        <taxon>Bacillota</taxon>
        <taxon>Clostridia</taxon>
        <taxon>Eubacteriales</taxon>
        <taxon>Clostridiaceae</taxon>
        <taxon>Clostridium</taxon>
    </lineage>
</organism>
<comment type="function">
    <text evidence="9">May play the central regulatory role in sporulation. It may be an element of the effector pathway responsible for the activation of sporulation genes in response to nutritional stress. Spo0A may act in concert with spo0H (a sigma factor) to control the expression of some genes that are critical to the sporulation process.</text>
</comment>
<gene>
    <name evidence="16" type="ORF">K5V21_02990</name>
</gene>
<keyword evidence="6 13" id="KW-0238">DNA-binding</keyword>
<evidence type="ECO:0000259" key="15">
    <source>
        <dbReference type="PROSITE" id="PS51755"/>
    </source>
</evidence>
<evidence type="ECO:0000256" key="11">
    <source>
        <dbReference type="ARBA" id="ARBA00039976"/>
    </source>
</evidence>
<dbReference type="CDD" id="cd00383">
    <property type="entry name" value="trans_reg_C"/>
    <property type="match status" value="1"/>
</dbReference>
<dbReference type="InterPro" id="IPR001789">
    <property type="entry name" value="Sig_transdc_resp-reg_receiver"/>
</dbReference>
<evidence type="ECO:0000259" key="14">
    <source>
        <dbReference type="PROSITE" id="PS50110"/>
    </source>
</evidence>
<evidence type="ECO:0000313" key="17">
    <source>
        <dbReference type="Proteomes" id="UP001299068"/>
    </source>
</evidence>
<sequence length="223" mass="25606">MINILVVDDDKNIRTLLNEVLKRENYTVILCSDGQEALDVIENNQISIAIIDIMMPLVNGLEVTKHIKDILDIPVLLLTAKGELNDKIDGFNKGADDYLVKPFEVPELLLRIKALLRRYKKISKDIISYCDLLINFKECSVKINNTLIDFPLKEFQLLFKLSSFPNKVFTRNELIEDIWGIDYEGDDRTVDVHIKRIREKLVSNNSLAKITTIRGLGYKIEGE</sequence>
<evidence type="ECO:0000256" key="9">
    <source>
        <dbReference type="ARBA" id="ARBA00024867"/>
    </source>
</evidence>
<evidence type="ECO:0000256" key="12">
    <source>
        <dbReference type="PROSITE-ProRule" id="PRU00169"/>
    </source>
</evidence>
<dbReference type="PANTHER" id="PTHR48111">
    <property type="entry name" value="REGULATOR OF RPOS"/>
    <property type="match status" value="1"/>
</dbReference>
<comment type="subcellular location">
    <subcellularLocation>
        <location evidence="1">Cytoplasm</location>
    </subcellularLocation>
</comment>
<feature type="domain" description="OmpR/PhoB-type" evidence="15">
    <location>
        <begin position="124"/>
        <end position="222"/>
    </location>
</feature>
<dbReference type="InterPro" id="IPR039420">
    <property type="entry name" value="WalR-like"/>
</dbReference>
<comment type="caution">
    <text evidence="16">The sequence shown here is derived from an EMBL/GenBank/DDBJ whole genome shotgun (WGS) entry which is preliminary data.</text>
</comment>
<dbReference type="RefSeq" id="WP_221859007.1">
    <property type="nucleotide sequence ID" value="NZ_JAIKTU010000002.1"/>
</dbReference>
<dbReference type="InterPro" id="IPR011006">
    <property type="entry name" value="CheY-like_superfamily"/>
</dbReference>
<keyword evidence="3" id="KW-0963">Cytoplasm</keyword>
<keyword evidence="12" id="KW-0597">Phosphoprotein</keyword>
<dbReference type="SMART" id="SM00448">
    <property type="entry name" value="REC"/>
    <property type="match status" value="1"/>
</dbReference>
<keyword evidence="17" id="KW-1185">Reference proteome</keyword>
<dbReference type="SUPFAM" id="SSF52172">
    <property type="entry name" value="CheY-like"/>
    <property type="match status" value="1"/>
</dbReference>
<evidence type="ECO:0000256" key="1">
    <source>
        <dbReference type="ARBA" id="ARBA00004496"/>
    </source>
</evidence>
<dbReference type="Proteomes" id="UP001299068">
    <property type="component" value="Unassembled WGS sequence"/>
</dbReference>
<name>A0ABS7KUL3_CLOSR</name>
<dbReference type="InterPro" id="IPR001867">
    <property type="entry name" value="OmpR/PhoB-type_DNA-bd"/>
</dbReference>
<comment type="function">
    <text evidence="10">Member of the two-component regulatory system HssS/HssR involved in intracellular heme homeostasis and tempering of staphylococcal virulence. Phosphorylated HssR binds to a direct repeat sequence within hrtAB promoter and activates the expression of hrtAB, an efflux pump, in response to extracellular heme, hemin, hemoglobin or blood.</text>
</comment>
<evidence type="ECO:0000256" key="13">
    <source>
        <dbReference type="PROSITE-ProRule" id="PRU01091"/>
    </source>
</evidence>
<feature type="domain" description="Response regulatory" evidence="14">
    <location>
        <begin position="3"/>
        <end position="116"/>
    </location>
</feature>
<dbReference type="PROSITE" id="PS51755">
    <property type="entry name" value="OMPR_PHOB"/>
    <property type="match status" value="1"/>
</dbReference>
<evidence type="ECO:0000256" key="7">
    <source>
        <dbReference type="ARBA" id="ARBA00023159"/>
    </source>
</evidence>
<dbReference type="Pfam" id="PF00486">
    <property type="entry name" value="Trans_reg_C"/>
    <property type="match status" value="1"/>
</dbReference>
<evidence type="ECO:0000256" key="5">
    <source>
        <dbReference type="ARBA" id="ARBA00023026"/>
    </source>
</evidence>
<feature type="modified residue" description="4-aspartylphosphate" evidence="12">
    <location>
        <position position="52"/>
    </location>
</feature>